<evidence type="ECO:0000256" key="2">
    <source>
        <dbReference type="ARBA" id="ARBA00009045"/>
    </source>
</evidence>
<feature type="transmembrane region" description="Helical" evidence="8">
    <location>
        <begin position="229"/>
        <end position="253"/>
    </location>
</feature>
<dbReference type="InterPro" id="IPR019734">
    <property type="entry name" value="TPR_rpt"/>
</dbReference>
<evidence type="ECO:0000259" key="9">
    <source>
        <dbReference type="Pfam" id="PF01694"/>
    </source>
</evidence>
<dbReference type="InterPro" id="IPR022764">
    <property type="entry name" value="Peptidase_S54_rhomboid_dom"/>
</dbReference>
<feature type="transmembrane region" description="Helical" evidence="8">
    <location>
        <begin position="341"/>
        <end position="359"/>
    </location>
</feature>
<protein>
    <submittedName>
        <fullName evidence="10">Rhomboid family intramembrane serine protease</fullName>
        <ecNumber evidence="10">3.4.21.105</ecNumber>
    </submittedName>
</protein>
<feature type="transmembrane region" description="Helical" evidence="8">
    <location>
        <begin position="371"/>
        <end position="389"/>
    </location>
</feature>
<dbReference type="EMBL" id="JBHSMC010000001">
    <property type="protein sequence ID" value="MFC5463137.1"/>
    <property type="molecule type" value="Genomic_DNA"/>
</dbReference>
<sequence>MVEREHFLQWILSYSFINDSGYRLIRVNENQTEMWFENPKNKQARIIRLVQKNLDWANAVKRDQQMALVQAEKLRKHLYLRELNILNIYVSPYPPVDEANNTFENILTIKPGKTKFSTLLVTRDNLDESIAKIESLTNGKLEFTLKDQYEESEIFVLRQAVLQKAVMQEKEERSIFEHSKPLFTYILMAIQVVMFLILESKGGSTNSETLIQFGAKYNPLIMEGEWWRFITPVFLHIGFLHLVMNTLALYYLGTAVEKMFGHTRFIWIYLFSGFIGSLASFILSPNLSAGASGAIFGCFGALLYLAVVNTPLFFRTMGMNVIIMIGINLVFGFTVPGIDNAGHIGGLIGGFLATAIVNFPKKRNMKIQGIALLGTLIITVGCLFIGYQIDRPDVVNAQLQEKMEKGNVDEAYEFASNYIADGKGNAVTYFQLSYLEIQLQKYDDAKQHLLKAIELNPNFHEAHFNISLLYYDEGNYDKAKEHVEKAVSLSNEQKYKDFLENISQS</sequence>
<feature type="transmembrane region" description="Helical" evidence="8">
    <location>
        <begin position="182"/>
        <end position="198"/>
    </location>
</feature>
<dbReference type="InterPro" id="IPR035952">
    <property type="entry name" value="Rhomboid-like_sf"/>
</dbReference>
<evidence type="ECO:0000256" key="4">
    <source>
        <dbReference type="ARBA" id="ARBA00022801"/>
    </source>
</evidence>
<feature type="repeat" description="TPR" evidence="7">
    <location>
        <begin position="460"/>
        <end position="493"/>
    </location>
</feature>
<accession>A0ABW0LDX7</accession>
<evidence type="ECO:0000256" key="8">
    <source>
        <dbReference type="SAM" id="Phobius"/>
    </source>
</evidence>
<feature type="transmembrane region" description="Helical" evidence="8">
    <location>
        <begin position="319"/>
        <end position="335"/>
    </location>
</feature>
<keyword evidence="11" id="KW-1185">Reference proteome</keyword>
<dbReference type="PANTHER" id="PTHR43731">
    <property type="entry name" value="RHOMBOID PROTEASE"/>
    <property type="match status" value="1"/>
</dbReference>
<keyword evidence="5 8" id="KW-1133">Transmembrane helix</keyword>
<comment type="caution">
    <text evidence="10">The sequence shown here is derived from an EMBL/GenBank/DDBJ whole genome shotgun (WGS) entry which is preliminary data.</text>
</comment>
<dbReference type="PANTHER" id="PTHR43731:SF14">
    <property type="entry name" value="PRESENILIN-ASSOCIATED RHOMBOID-LIKE PROTEIN, MITOCHONDRIAL"/>
    <property type="match status" value="1"/>
</dbReference>
<reference evidence="11" key="1">
    <citation type="journal article" date="2019" name="Int. J. Syst. Evol. Microbiol.">
        <title>The Global Catalogue of Microorganisms (GCM) 10K type strain sequencing project: providing services to taxonomists for standard genome sequencing and annotation.</title>
        <authorList>
            <consortium name="The Broad Institute Genomics Platform"/>
            <consortium name="The Broad Institute Genome Sequencing Center for Infectious Disease"/>
            <person name="Wu L."/>
            <person name="Ma J."/>
        </authorList>
    </citation>
    <scope>NUCLEOTIDE SEQUENCE [LARGE SCALE GENOMIC DNA]</scope>
    <source>
        <strain evidence="11">CGMCC 1.12237</strain>
    </source>
</reference>
<comment type="similarity">
    <text evidence="2">Belongs to the peptidase S54 family.</text>
</comment>
<evidence type="ECO:0000256" key="1">
    <source>
        <dbReference type="ARBA" id="ARBA00004141"/>
    </source>
</evidence>
<feature type="transmembrane region" description="Helical" evidence="8">
    <location>
        <begin position="265"/>
        <end position="283"/>
    </location>
</feature>
<dbReference type="SMART" id="SM00028">
    <property type="entry name" value="TPR"/>
    <property type="match status" value="2"/>
</dbReference>
<evidence type="ECO:0000313" key="10">
    <source>
        <dbReference type="EMBL" id="MFC5463137.1"/>
    </source>
</evidence>
<dbReference type="Proteomes" id="UP001596147">
    <property type="component" value="Unassembled WGS sequence"/>
</dbReference>
<evidence type="ECO:0000313" key="11">
    <source>
        <dbReference type="Proteomes" id="UP001596147"/>
    </source>
</evidence>
<keyword evidence="7" id="KW-0802">TPR repeat</keyword>
<comment type="subcellular location">
    <subcellularLocation>
        <location evidence="1">Membrane</location>
        <topology evidence="1">Multi-pass membrane protein</topology>
    </subcellularLocation>
</comment>
<dbReference type="Pfam" id="PF01694">
    <property type="entry name" value="Rhomboid"/>
    <property type="match status" value="1"/>
</dbReference>
<dbReference type="EC" id="3.4.21.105" evidence="10"/>
<dbReference type="SUPFAM" id="SSF48452">
    <property type="entry name" value="TPR-like"/>
    <property type="match status" value="1"/>
</dbReference>
<dbReference type="PROSITE" id="PS50005">
    <property type="entry name" value="TPR"/>
    <property type="match status" value="2"/>
</dbReference>
<feature type="repeat" description="TPR" evidence="7">
    <location>
        <begin position="426"/>
        <end position="459"/>
    </location>
</feature>
<dbReference type="InterPro" id="IPR050925">
    <property type="entry name" value="Rhomboid_protease_S54"/>
</dbReference>
<keyword evidence="4 10" id="KW-0378">Hydrolase</keyword>
<keyword evidence="10" id="KW-0645">Protease</keyword>
<feature type="transmembrane region" description="Helical" evidence="8">
    <location>
        <begin position="289"/>
        <end position="307"/>
    </location>
</feature>
<dbReference type="SUPFAM" id="SSF144091">
    <property type="entry name" value="Rhomboid-like"/>
    <property type="match status" value="1"/>
</dbReference>
<proteinExistence type="inferred from homology"/>
<dbReference type="Gene3D" id="1.20.1540.10">
    <property type="entry name" value="Rhomboid-like"/>
    <property type="match status" value="1"/>
</dbReference>
<gene>
    <name evidence="10" type="ORF">ACFPM4_00070</name>
</gene>
<dbReference type="RefSeq" id="WP_382346307.1">
    <property type="nucleotide sequence ID" value="NZ_JBHSMC010000001.1"/>
</dbReference>
<evidence type="ECO:0000256" key="6">
    <source>
        <dbReference type="ARBA" id="ARBA00023136"/>
    </source>
</evidence>
<dbReference type="InterPro" id="IPR011990">
    <property type="entry name" value="TPR-like_helical_dom_sf"/>
</dbReference>
<dbReference type="Pfam" id="PF13414">
    <property type="entry name" value="TPR_11"/>
    <property type="match status" value="1"/>
</dbReference>
<keyword evidence="6 8" id="KW-0472">Membrane</keyword>
<evidence type="ECO:0000256" key="5">
    <source>
        <dbReference type="ARBA" id="ARBA00022989"/>
    </source>
</evidence>
<dbReference type="Gene3D" id="1.25.40.10">
    <property type="entry name" value="Tetratricopeptide repeat domain"/>
    <property type="match status" value="1"/>
</dbReference>
<name>A0ABW0LDX7_9BACI</name>
<evidence type="ECO:0000256" key="7">
    <source>
        <dbReference type="PROSITE-ProRule" id="PRU00339"/>
    </source>
</evidence>
<organism evidence="10 11">
    <name type="scientific">Lederbergia graminis</name>
    <dbReference type="NCBI Taxonomy" id="735518"/>
    <lineage>
        <taxon>Bacteria</taxon>
        <taxon>Bacillati</taxon>
        <taxon>Bacillota</taxon>
        <taxon>Bacilli</taxon>
        <taxon>Bacillales</taxon>
        <taxon>Bacillaceae</taxon>
        <taxon>Lederbergia</taxon>
    </lineage>
</organism>
<dbReference type="GO" id="GO:0008233">
    <property type="term" value="F:peptidase activity"/>
    <property type="evidence" value="ECO:0007669"/>
    <property type="project" value="UniProtKB-KW"/>
</dbReference>
<feature type="domain" description="Peptidase S54 rhomboid" evidence="9">
    <location>
        <begin position="224"/>
        <end position="357"/>
    </location>
</feature>
<dbReference type="GO" id="GO:0006508">
    <property type="term" value="P:proteolysis"/>
    <property type="evidence" value="ECO:0007669"/>
    <property type="project" value="UniProtKB-KW"/>
</dbReference>
<keyword evidence="3 8" id="KW-0812">Transmembrane</keyword>
<evidence type="ECO:0000256" key="3">
    <source>
        <dbReference type="ARBA" id="ARBA00022692"/>
    </source>
</evidence>